<proteinExistence type="predicted"/>
<protein>
    <submittedName>
        <fullName evidence="1">Uncharacterized protein</fullName>
    </submittedName>
</protein>
<organism evidence="1 2">
    <name type="scientific">Vibrio campbellii</name>
    <dbReference type="NCBI Taxonomy" id="680"/>
    <lineage>
        <taxon>Bacteria</taxon>
        <taxon>Pseudomonadati</taxon>
        <taxon>Pseudomonadota</taxon>
        <taxon>Gammaproteobacteria</taxon>
        <taxon>Vibrionales</taxon>
        <taxon>Vibrionaceae</taxon>
        <taxon>Vibrio</taxon>
    </lineage>
</organism>
<name>A0ABY5IB99_9VIBR</name>
<dbReference type="EMBL" id="CP050470">
    <property type="protein sequence ID" value="UTZ31299.1"/>
    <property type="molecule type" value="Genomic_DNA"/>
</dbReference>
<dbReference type="Proteomes" id="UP001059912">
    <property type="component" value="Chromosome 1"/>
</dbReference>
<keyword evidence="2" id="KW-1185">Reference proteome</keyword>
<sequence length="263" mass="30539">MFFDFKSKKRTTAQKRLVREEDLMLREALSIYKSKPFPAEEWQDIEIHGASDPLRSALYKRLTETPYVKIVRINEHRLTLVKGDDNIWRRGLHTQTTAKYSYREMIARPFGFDGMQNWSKTKAGIRAALLPKANKLLQLESVKKHLEQEYKKGVKVILSGDYLFWFEEQGNLVGWQVKFASIPDSDKGKTALWVEGKIVSKNHGRIVVLPYVRENGEFVMGYTKNAPNNGKAIKRAPRDYLELPFTVLHQDLMFELSGKLNFE</sequence>
<evidence type="ECO:0000313" key="1">
    <source>
        <dbReference type="EMBL" id="UTZ31299.1"/>
    </source>
</evidence>
<accession>A0ABY5IB99</accession>
<reference evidence="1" key="1">
    <citation type="submission" date="2020-03" db="EMBL/GenBank/DDBJ databases">
        <title>Five strains of Vibrio campbellii isolated from Mariana Trench.</title>
        <authorList>
            <person name="Liang J."/>
            <person name="Zhang X.-H."/>
        </authorList>
    </citation>
    <scope>NUCLEOTIDE SEQUENCE</scope>
    <source>
        <strain evidence="1">LJC013</strain>
    </source>
</reference>
<gene>
    <name evidence="1" type="ORF">HB762_07745</name>
</gene>
<evidence type="ECO:0000313" key="2">
    <source>
        <dbReference type="Proteomes" id="UP001059912"/>
    </source>
</evidence>
<dbReference type="RefSeq" id="WP_255901746.1">
    <property type="nucleotide sequence ID" value="NZ_CP050470.1"/>
</dbReference>